<proteinExistence type="predicted"/>
<sequence length="51" mass="5988">MTDIRILCSRKRVMVQAIISIRIFIGAEVPDRILQKQNFPLDKHKLLLSRI</sequence>
<dbReference type="AlphaFoldDB" id="A0A0F0CLJ3"/>
<dbReference type="Proteomes" id="UP000033428">
    <property type="component" value="Unassembled WGS sequence"/>
</dbReference>
<protein>
    <submittedName>
        <fullName evidence="1">Uncharacterized protein</fullName>
    </submittedName>
</protein>
<evidence type="ECO:0000313" key="2">
    <source>
        <dbReference type="Proteomes" id="UP000033428"/>
    </source>
</evidence>
<gene>
    <name evidence="1" type="ORF">OMAG_001956</name>
</gene>
<accession>A0A0F0CLJ3</accession>
<evidence type="ECO:0000313" key="1">
    <source>
        <dbReference type="EMBL" id="KJJ84178.1"/>
    </source>
</evidence>
<keyword evidence="2" id="KW-1185">Reference proteome</keyword>
<dbReference type="EMBL" id="JYNY01000395">
    <property type="protein sequence ID" value="KJJ84178.1"/>
    <property type="molecule type" value="Genomic_DNA"/>
</dbReference>
<organism evidence="1 2">
    <name type="scientific">Candidatus Omnitrophus magneticus</name>
    <dbReference type="NCBI Taxonomy" id="1609969"/>
    <lineage>
        <taxon>Bacteria</taxon>
        <taxon>Pseudomonadati</taxon>
        <taxon>Candidatus Omnitrophota</taxon>
        <taxon>Candidatus Omnitrophus</taxon>
    </lineage>
</organism>
<comment type="caution">
    <text evidence="1">The sequence shown here is derived from an EMBL/GenBank/DDBJ whole genome shotgun (WGS) entry which is preliminary data.</text>
</comment>
<reference evidence="1 2" key="1">
    <citation type="submission" date="2015-02" db="EMBL/GenBank/DDBJ databases">
        <title>Single-cell genomics of uncultivated deep-branching MTB reveals a conserved set of magnetosome genes.</title>
        <authorList>
            <person name="Kolinko S."/>
            <person name="Richter M."/>
            <person name="Glockner F.O."/>
            <person name="Brachmann A."/>
            <person name="Schuler D."/>
        </authorList>
    </citation>
    <scope>NUCLEOTIDE SEQUENCE [LARGE SCALE GENOMIC DNA]</scope>
    <source>
        <strain evidence="1">SKK-01</strain>
    </source>
</reference>
<name>A0A0F0CLJ3_9BACT</name>